<feature type="transmembrane region" description="Helical" evidence="6">
    <location>
        <begin position="228"/>
        <end position="245"/>
    </location>
</feature>
<feature type="transmembrane region" description="Helical" evidence="6">
    <location>
        <begin position="251"/>
        <end position="269"/>
    </location>
</feature>
<dbReference type="PANTHER" id="PTHR33406">
    <property type="entry name" value="MEMBRANE PROTEIN MJ1562-RELATED"/>
    <property type="match status" value="1"/>
</dbReference>
<gene>
    <name evidence="8" type="ORF">H8792_001115</name>
</gene>
<sequence>MGGSWAFNWVQIMAHNRNALVTVWTLISLIIALGNFFLDWQPLQSQIGLLLLSVIAMSLAVAYLLESPKAAMVQLLVSLYSLAMSFGILGWLGIELDNTAVLGIVVVITLMTSNLVHIMSGLLREMARGLFQYDAIAEALKLNAVPVLLSNLTTALGFIAAAYFESAFSSLAWLVGIGVLVSYLVALSWLPMLLLNWLLEFRVGNTADRHGLNSWSEWLQHGVKRQQILLWMSVVIGIGLIVFAWQSFDHVGELFILATIFWFLFAIYWKSLRLAVLNIAMNLVALLLTLSLFYLFNSTAQTDSQLSLLLMMMPLGLIVDDGIHFFSRYARAQNSFFSDPISAVKFALASVGRAIWVTSWILFVGLAVLVFSGNTMVWQSSLITILALAVSTLLILAVVPAMLMAFGKAGR</sequence>
<dbReference type="InterPro" id="IPR004869">
    <property type="entry name" value="MMPL_dom"/>
</dbReference>
<accession>A0ABS0BSV2</accession>
<comment type="subcellular location">
    <subcellularLocation>
        <location evidence="1">Cell membrane</location>
        <topology evidence="1">Multi-pass membrane protein</topology>
    </subcellularLocation>
</comment>
<feature type="transmembrane region" description="Helical" evidence="6">
    <location>
        <begin position="383"/>
        <end position="406"/>
    </location>
</feature>
<dbReference type="InterPro" id="IPR050545">
    <property type="entry name" value="Mycobact_MmpL"/>
</dbReference>
<feature type="transmembrane region" description="Helical" evidence="6">
    <location>
        <begin position="308"/>
        <end position="326"/>
    </location>
</feature>
<keyword evidence="4 6" id="KW-1133">Transmembrane helix</keyword>
<dbReference type="Pfam" id="PF03176">
    <property type="entry name" value="MMPL"/>
    <property type="match status" value="1"/>
</dbReference>
<evidence type="ECO:0000313" key="8">
    <source>
        <dbReference type="EMBL" id="MBF6056932.1"/>
    </source>
</evidence>
<keyword evidence="2" id="KW-1003">Cell membrane</keyword>
<evidence type="ECO:0000256" key="2">
    <source>
        <dbReference type="ARBA" id="ARBA00022475"/>
    </source>
</evidence>
<dbReference type="SUPFAM" id="SSF82866">
    <property type="entry name" value="Multidrug efflux transporter AcrB transmembrane domain"/>
    <property type="match status" value="2"/>
</dbReference>
<feature type="transmembrane region" description="Helical" evidence="6">
    <location>
        <begin position="276"/>
        <end position="296"/>
    </location>
</feature>
<feature type="transmembrane region" description="Helical" evidence="6">
    <location>
        <begin position="144"/>
        <end position="164"/>
    </location>
</feature>
<feature type="transmembrane region" description="Helical" evidence="6">
    <location>
        <begin position="20"/>
        <end position="38"/>
    </location>
</feature>
<evidence type="ECO:0000256" key="6">
    <source>
        <dbReference type="SAM" id="Phobius"/>
    </source>
</evidence>
<feature type="domain" description="Membrane transport protein MMPL" evidence="7">
    <location>
        <begin position="249"/>
        <end position="409"/>
    </location>
</feature>
<proteinExistence type="predicted"/>
<dbReference type="PANTHER" id="PTHR33406:SF12">
    <property type="entry name" value="BLR2997 PROTEIN"/>
    <property type="match status" value="1"/>
</dbReference>
<evidence type="ECO:0000256" key="3">
    <source>
        <dbReference type="ARBA" id="ARBA00022692"/>
    </source>
</evidence>
<feature type="transmembrane region" description="Helical" evidence="6">
    <location>
        <begin position="170"/>
        <end position="199"/>
    </location>
</feature>
<feature type="transmembrane region" description="Helical" evidence="6">
    <location>
        <begin position="346"/>
        <end position="371"/>
    </location>
</feature>
<feature type="transmembrane region" description="Helical" evidence="6">
    <location>
        <begin position="72"/>
        <end position="94"/>
    </location>
</feature>
<dbReference type="Proteomes" id="UP001193680">
    <property type="component" value="Unassembled WGS sequence"/>
</dbReference>
<comment type="caution">
    <text evidence="8">The sequence shown here is derived from an EMBL/GenBank/DDBJ whole genome shotgun (WGS) entry which is preliminary data.</text>
</comment>
<name>A0ABS0BSV2_9GAMM</name>
<keyword evidence="5 6" id="KW-0472">Membrane</keyword>
<evidence type="ECO:0000256" key="1">
    <source>
        <dbReference type="ARBA" id="ARBA00004651"/>
    </source>
</evidence>
<evidence type="ECO:0000259" key="7">
    <source>
        <dbReference type="Pfam" id="PF03176"/>
    </source>
</evidence>
<evidence type="ECO:0000256" key="5">
    <source>
        <dbReference type="ARBA" id="ARBA00023136"/>
    </source>
</evidence>
<keyword evidence="9" id="KW-1185">Reference proteome</keyword>
<protein>
    <submittedName>
        <fullName evidence="8">MMPL family transporter</fullName>
    </submittedName>
</protein>
<dbReference type="Gene3D" id="1.20.1640.10">
    <property type="entry name" value="Multidrug efflux transporter AcrB transmembrane domain"/>
    <property type="match status" value="2"/>
</dbReference>
<reference evidence="8 9" key="1">
    <citation type="submission" date="2020-11" db="EMBL/GenBank/DDBJ databases">
        <title>Sulfur oxidizing isolate from Hospital Hole Sinkhole.</title>
        <authorList>
            <person name="Scott K.M."/>
        </authorList>
    </citation>
    <scope>NUCLEOTIDE SEQUENCE [LARGE SCALE GENOMIC DNA]</scope>
    <source>
        <strain evidence="8 9">HH1</strain>
    </source>
</reference>
<dbReference type="EMBL" id="JACBGI020000001">
    <property type="protein sequence ID" value="MBF6056932.1"/>
    <property type="molecule type" value="Genomic_DNA"/>
</dbReference>
<feature type="transmembrane region" description="Helical" evidence="6">
    <location>
        <begin position="100"/>
        <end position="123"/>
    </location>
</feature>
<keyword evidence="3 6" id="KW-0812">Transmembrane</keyword>
<evidence type="ECO:0000313" key="9">
    <source>
        <dbReference type="Proteomes" id="UP001193680"/>
    </source>
</evidence>
<organism evidence="8 9">
    <name type="scientific">Thiomicrorhabdus heinhorstiae</name>
    <dbReference type="NCBI Taxonomy" id="2748010"/>
    <lineage>
        <taxon>Bacteria</taxon>
        <taxon>Pseudomonadati</taxon>
        <taxon>Pseudomonadota</taxon>
        <taxon>Gammaproteobacteria</taxon>
        <taxon>Thiotrichales</taxon>
        <taxon>Piscirickettsiaceae</taxon>
        <taxon>Thiomicrorhabdus</taxon>
    </lineage>
</organism>
<dbReference type="RefSeq" id="WP_194947289.1">
    <property type="nucleotide sequence ID" value="NZ_JACBGI020000001.1"/>
</dbReference>
<feature type="transmembrane region" description="Helical" evidence="6">
    <location>
        <begin position="44"/>
        <end position="65"/>
    </location>
</feature>
<evidence type="ECO:0000256" key="4">
    <source>
        <dbReference type="ARBA" id="ARBA00022989"/>
    </source>
</evidence>